<dbReference type="AlphaFoldDB" id="A0A2S4M758"/>
<evidence type="ECO:0000313" key="3">
    <source>
        <dbReference type="Proteomes" id="UP000237381"/>
    </source>
</evidence>
<dbReference type="PANTHER" id="PTHR22617">
    <property type="entry name" value="CHEMOTAXIS SENSOR HISTIDINE KINASE-RELATED"/>
    <property type="match status" value="1"/>
</dbReference>
<dbReference type="Pfam" id="PF01584">
    <property type="entry name" value="CheW"/>
    <property type="match status" value="1"/>
</dbReference>
<dbReference type="InterPro" id="IPR036061">
    <property type="entry name" value="CheW-like_dom_sf"/>
</dbReference>
<dbReference type="OrthoDB" id="9114842at2"/>
<sequence length="142" mass="15435">MPNLLALYFALPGLRLCMPLGHVTKVLALMALQEVPSAPQHFVGLLNLGGEAVPVIDLGRHLQRPAFAWHTDTPVVLCETNGRRCGLVVESVDGVRLVSGRRRRVDEVVRDTQAPFVTVFDNGDGLVFMLDTEAVLADLLPA</sequence>
<dbReference type="RefSeq" id="WP_103705273.1">
    <property type="nucleotide sequence ID" value="NZ_PQGA01000008.1"/>
</dbReference>
<dbReference type="Gene3D" id="2.40.50.180">
    <property type="entry name" value="CheA-289, Domain 4"/>
    <property type="match status" value="1"/>
</dbReference>
<dbReference type="GO" id="GO:0005829">
    <property type="term" value="C:cytosol"/>
    <property type="evidence" value="ECO:0007669"/>
    <property type="project" value="TreeGrafter"/>
</dbReference>
<dbReference type="InterPro" id="IPR002545">
    <property type="entry name" value="CheW-lke_dom"/>
</dbReference>
<dbReference type="CDD" id="cd00588">
    <property type="entry name" value="CheW_like"/>
    <property type="match status" value="1"/>
</dbReference>
<organism evidence="2 3">
    <name type="scientific">Paraburkholderia eburnea</name>
    <dbReference type="NCBI Taxonomy" id="1189126"/>
    <lineage>
        <taxon>Bacteria</taxon>
        <taxon>Pseudomonadati</taxon>
        <taxon>Pseudomonadota</taxon>
        <taxon>Betaproteobacteria</taxon>
        <taxon>Burkholderiales</taxon>
        <taxon>Burkholderiaceae</taxon>
        <taxon>Paraburkholderia</taxon>
    </lineage>
</organism>
<dbReference type="PROSITE" id="PS50851">
    <property type="entry name" value="CHEW"/>
    <property type="match status" value="1"/>
</dbReference>
<dbReference type="SUPFAM" id="SSF50341">
    <property type="entry name" value="CheW-like"/>
    <property type="match status" value="1"/>
</dbReference>
<accession>A0A2S4M758</accession>
<dbReference type="SMART" id="SM00260">
    <property type="entry name" value="CheW"/>
    <property type="match status" value="1"/>
</dbReference>
<name>A0A2S4M758_9BURK</name>
<dbReference type="PANTHER" id="PTHR22617:SF23">
    <property type="entry name" value="CHEMOTAXIS PROTEIN CHEW"/>
    <property type="match status" value="1"/>
</dbReference>
<feature type="domain" description="CheW-like" evidence="1">
    <location>
        <begin position="3"/>
        <end position="141"/>
    </location>
</feature>
<dbReference type="Gene3D" id="2.30.30.40">
    <property type="entry name" value="SH3 Domains"/>
    <property type="match status" value="1"/>
</dbReference>
<reference evidence="2 3" key="1">
    <citation type="submission" date="2018-01" db="EMBL/GenBank/DDBJ databases">
        <title>Genomic Encyclopedia of Type Strains, Phase III (KMG-III): the genomes of soil and plant-associated and newly described type strains.</title>
        <authorList>
            <person name="Whitman W."/>
        </authorList>
    </citation>
    <scope>NUCLEOTIDE SEQUENCE [LARGE SCALE GENOMIC DNA]</scope>
    <source>
        <strain evidence="2 3">JCM 18070</strain>
    </source>
</reference>
<proteinExistence type="predicted"/>
<evidence type="ECO:0000313" key="2">
    <source>
        <dbReference type="EMBL" id="POR50576.1"/>
    </source>
</evidence>
<dbReference type="EMBL" id="PQGA01000008">
    <property type="protein sequence ID" value="POR50576.1"/>
    <property type="molecule type" value="Genomic_DNA"/>
</dbReference>
<gene>
    <name evidence="2" type="ORF">B0G62_10867</name>
</gene>
<dbReference type="Proteomes" id="UP000237381">
    <property type="component" value="Unassembled WGS sequence"/>
</dbReference>
<evidence type="ECO:0000259" key="1">
    <source>
        <dbReference type="PROSITE" id="PS50851"/>
    </source>
</evidence>
<keyword evidence="3" id="KW-1185">Reference proteome</keyword>
<comment type="caution">
    <text evidence="2">The sequence shown here is derived from an EMBL/GenBank/DDBJ whole genome shotgun (WGS) entry which is preliminary data.</text>
</comment>
<dbReference type="GO" id="GO:0006935">
    <property type="term" value="P:chemotaxis"/>
    <property type="evidence" value="ECO:0007669"/>
    <property type="project" value="InterPro"/>
</dbReference>
<dbReference type="GO" id="GO:0007165">
    <property type="term" value="P:signal transduction"/>
    <property type="evidence" value="ECO:0007669"/>
    <property type="project" value="InterPro"/>
</dbReference>
<dbReference type="InterPro" id="IPR039315">
    <property type="entry name" value="CheW"/>
</dbReference>
<protein>
    <submittedName>
        <fullName evidence="2">Chemotaxis-related protein WspB</fullName>
    </submittedName>
</protein>